<dbReference type="EnsemblMetazoa" id="HelroT164462">
    <property type="protein sequence ID" value="HelroP164462"/>
    <property type="gene ID" value="HelroG164462"/>
</dbReference>
<dbReference type="Proteomes" id="UP000015101">
    <property type="component" value="Unassembled WGS sequence"/>
</dbReference>
<accession>T1EVG2</accession>
<dbReference type="CTD" id="20200562"/>
<sequence>MVWSEWALATIDLVVDHDLFPLQPFHSVNSFFYFFRNCSGLRTTSEIIEAVDLFHLLTINDYEADRGDSITSNNINNSNNISNINSDKTAMNNSLVVFVVVFIAVSIVNVAAWSNIPDR</sequence>
<name>T1EVG2_HELRO</name>
<evidence type="ECO:0000313" key="2">
    <source>
        <dbReference type="EMBL" id="ESN94597.1"/>
    </source>
</evidence>
<reference evidence="4" key="1">
    <citation type="submission" date="2012-12" db="EMBL/GenBank/DDBJ databases">
        <authorList>
            <person name="Hellsten U."/>
            <person name="Grimwood J."/>
            <person name="Chapman J.A."/>
            <person name="Shapiro H."/>
            <person name="Aerts A."/>
            <person name="Otillar R.P."/>
            <person name="Terry A.Y."/>
            <person name="Boore J.L."/>
            <person name="Simakov O."/>
            <person name="Marletaz F."/>
            <person name="Cho S.-J."/>
            <person name="Edsinger-Gonzales E."/>
            <person name="Havlak P."/>
            <person name="Kuo D.-H."/>
            <person name="Larsson T."/>
            <person name="Lv J."/>
            <person name="Arendt D."/>
            <person name="Savage R."/>
            <person name="Osoegawa K."/>
            <person name="de Jong P."/>
            <person name="Lindberg D.R."/>
            <person name="Seaver E.C."/>
            <person name="Weisblat D.A."/>
            <person name="Putnam N.H."/>
            <person name="Grigoriev I.V."/>
            <person name="Rokhsar D.S."/>
        </authorList>
    </citation>
    <scope>NUCLEOTIDE SEQUENCE</scope>
</reference>
<evidence type="ECO:0000256" key="1">
    <source>
        <dbReference type="SAM" id="Phobius"/>
    </source>
</evidence>
<dbReference type="AlphaFoldDB" id="T1EVG2"/>
<feature type="transmembrane region" description="Helical" evidence="1">
    <location>
        <begin position="95"/>
        <end position="116"/>
    </location>
</feature>
<dbReference type="KEGG" id="hro:HELRODRAFT_164462"/>
<dbReference type="RefSeq" id="XP_009027644.1">
    <property type="nucleotide sequence ID" value="XM_009029396.1"/>
</dbReference>
<evidence type="ECO:0000313" key="4">
    <source>
        <dbReference type="Proteomes" id="UP000015101"/>
    </source>
</evidence>
<keyword evidence="1" id="KW-0812">Transmembrane</keyword>
<gene>
    <name evidence="3" type="primary">20200562</name>
    <name evidence="2" type="ORF">HELRODRAFT_164462</name>
</gene>
<keyword evidence="4" id="KW-1185">Reference proteome</keyword>
<dbReference type="HOGENOM" id="CLU_2064006_0_0_1"/>
<keyword evidence="1" id="KW-0472">Membrane</keyword>
<dbReference type="EMBL" id="KB097571">
    <property type="protein sequence ID" value="ESN94597.1"/>
    <property type="molecule type" value="Genomic_DNA"/>
</dbReference>
<dbReference type="GeneID" id="20200562"/>
<reference evidence="2 4" key="2">
    <citation type="journal article" date="2013" name="Nature">
        <title>Insights into bilaterian evolution from three spiralian genomes.</title>
        <authorList>
            <person name="Simakov O."/>
            <person name="Marletaz F."/>
            <person name="Cho S.J."/>
            <person name="Edsinger-Gonzales E."/>
            <person name="Havlak P."/>
            <person name="Hellsten U."/>
            <person name="Kuo D.H."/>
            <person name="Larsson T."/>
            <person name="Lv J."/>
            <person name="Arendt D."/>
            <person name="Savage R."/>
            <person name="Osoegawa K."/>
            <person name="de Jong P."/>
            <person name="Grimwood J."/>
            <person name="Chapman J.A."/>
            <person name="Shapiro H."/>
            <person name="Aerts A."/>
            <person name="Otillar R.P."/>
            <person name="Terry A.Y."/>
            <person name="Boore J.L."/>
            <person name="Grigoriev I.V."/>
            <person name="Lindberg D.R."/>
            <person name="Seaver E.C."/>
            <person name="Weisblat D.A."/>
            <person name="Putnam N.H."/>
            <person name="Rokhsar D.S."/>
        </authorList>
    </citation>
    <scope>NUCLEOTIDE SEQUENCE</scope>
</reference>
<evidence type="ECO:0000313" key="3">
    <source>
        <dbReference type="EnsemblMetazoa" id="HelroP164462"/>
    </source>
</evidence>
<reference evidence="3" key="3">
    <citation type="submission" date="2015-06" db="UniProtKB">
        <authorList>
            <consortium name="EnsemblMetazoa"/>
        </authorList>
    </citation>
    <scope>IDENTIFICATION</scope>
</reference>
<protein>
    <submittedName>
        <fullName evidence="2 3">Uncharacterized protein</fullName>
    </submittedName>
</protein>
<dbReference type="InParanoid" id="T1EVG2"/>
<proteinExistence type="predicted"/>
<keyword evidence="1" id="KW-1133">Transmembrane helix</keyword>
<dbReference type="EMBL" id="AMQM01001670">
    <property type="status" value="NOT_ANNOTATED_CDS"/>
    <property type="molecule type" value="Genomic_DNA"/>
</dbReference>
<organism evidence="3 4">
    <name type="scientific">Helobdella robusta</name>
    <name type="common">Californian leech</name>
    <dbReference type="NCBI Taxonomy" id="6412"/>
    <lineage>
        <taxon>Eukaryota</taxon>
        <taxon>Metazoa</taxon>
        <taxon>Spiralia</taxon>
        <taxon>Lophotrochozoa</taxon>
        <taxon>Annelida</taxon>
        <taxon>Clitellata</taxon>
        <taxon>Hirudinea</taxon>
        <taxon>Rhynchobdellida</taxon>
        <taxon>Glossiphoniidae</taxon>
        <taxon>Helobdella</taxon>
    </lineage>
</organism>